<dbReference type="AlphaFoldDB" id="A0A6A4HGA2"/>
<keyword evidence="4" id="KW-1185">Reference proteome</keyword>
<evidence type="ECO:0000313" key="3">
    <source>
        <dbReference type="EMBL" id="KAE9397519.1"/>
    </source>
</evidence>
<reference evidence="3" key="1">
    <citation type="journal article" date="2019" name="Environ. Microbiol.">
        <title>Fungal ecological strategies reflected in gene transcription - a case study of two litter decomposers.</title>
        <authorList>
            <person name="Barbi F."/>
            <person name="Kohler A."/>
            <person name="Barry K."/>
            <person name="Baskaran P."/>
            <person name="Daum C."/>
            <person name="Fauchery L."/>
            <person name="Ihrmark K."/>
            <person name="Kuo A."/>
            <person name="LaButti K."/>
            <person name="Lipzen A."/>
            <person name="Morin E."/>
            <person name="Grigoriev I.V."/>
            <person name="Henrissat B."/>
            <person name="Lindahl B."/>
            <person name="Martin F."/>
        </authorList>
    </citation>
    <scope>NUCLEOTIDE SEQUENCE</scope>
    <source>
        <strain evidence="3">JB14</strain>
    </source>
</reference>
<keyword evidence="1" id="KW-1133">Transmembrane helix</keyword>
<feature type="transmembrane region" description="Helical" evidence="1">
    <location>
        <begin position="186"/>
        <end position="210"/>
    </location>
</feature>
<evidence type="ECO:0008006" key="5">
    <source>
        <dbReference type="Google" id="ProtNLM"/>
    </source>
</evidence>
<evidence type="ECO:0000256" key="1">
    <source>
        <dbReference type="SAM" id="Phobius"/>
    </source>
</evidence>
<keyword evidence="1" id="KW-0812">Transmembrane</keyword>
<feature type="transmembrane region" description="Helical" evidence="1">
    <location>
        <begin position="12"/>
        <end position="35"/>
    </location>
</feature>
<protein>
    <recommendedName>
        <fullName evidence="5">G-protein coupled receptors family 1 profile domain-containing protein</fullName>
    </recommendedName>
</protein>
<feature type="transmembrane region" description="Helical" evidence="1">
    <location>
        <begin position="151"/>
        <end position="174"/>
    </location>
</feature>
<organism evidence="3 4">
    <name type="scientific">Gymnopus androsaceus JB14</name>
    <dbReference type="NCBI Taxonomy" id="1447944"/>
    <lineage>
        <taxon>Eukaryota</taxon>
        <taxon>Fungi</taxon>
        <taxon>Dikarya</taxon>
        <taxon>Basidiomycota</taxon>
        <taxon>Agaricomycotina</taxon>
        <taxon>Agaricomycetes</taxon>
        <taxon>Agaricomycetidae</taxon>
        <taxon>Agaricales</taxon>
        <taxon>Marasmiineae</taxon>
        <taxon>Omphalotaceae</taxon>
        <taxon>Gymnopus</taxon>
    </lineage>
</organism>
<keyword evidence="1" id="KW-0472">Membrane</keyword>
<dbReference type="EMBL" id="ML769496">
    <property type="protein sequence ID" value="KAE9397519.1"/>
    <property type="molecule type" value="Genomic_DNA"/>
</dbReference>
<gene>
    <name evidence="2" type="ORF">BT96DRAFT_823251</name>
    <name evidence="3" type="ORF">BT96DRAFT_823255</name>
</gene>
<dbReference type="Proteomes" id="UP000799118">
    <property type="component" value="Unassembled WGS sequence"/>
</dbReference>
<proteinExistence type="predicted"/>
<dbReference type="OrthoDB" id="3248740at2759"/>
<dbReference type="EMBL" id="ML769496">
    <property type="protein sequence ID" value="KAE9397504.1"/>
    <property type="molecule type" value="Genomic_DNA"/>
</dbReference>
<evidence type="ECO:0000313" key="4">
    <source>
        <dbReference type="Proteomes" id="UP000799118"/>
    </source>
</evidence>
<name>A0A6A4HGA2_9AGAR</name>
<evidence type="ECO:0000313" key="2">
    <source>
        <dbReference type="EMBL" id="KAE9397504.1"/>
    </source>
</evidence>
<sequence>MYTVGKVFAANTIIVLTMYIITLSLWIIGLVDLLAEVKKTLIDSPGQSLQVKKCIYVRVHVQRSRSNRRTLCLLEPSKTASQTLLGDVVIVWRVRAVWALGRSKSLNRFITHFICHSATSVVLTFCVVDLGGDIIDGSFQKPAFCRNMQTASYTLPTVTTAVTTIFIGMKAWSYYRNSAIRKRTHLVHIMTLLLESGLVYFLFFMAQIVLPVPSVRIPIEASSGLTLSTLMFSYQTSSIVGMYPTAIICLVHSRHSMAETSYHSA</sequence>
<feature type="transmembrane region" description="Helical" evidence="1">
    <location>
        <begin position="230"/>
        <end position="251"/>
    </location>
</feature>
<accession>A0A6A4HGA2</accession>